<dbReference type="Proteomes" id="UP001057375">
    <property type="component" value="Unassembled WGS sequence"/>
</dbReference>
<evidence type="ECO:0000313" key="2">
    <source>
        <dbReference type="Proteomes" id="UP001057375"/>
    </source>
</evidence>
<evidence type="ECO:0000313" key="1">
    <source>
        <dbReference type="EMBL" id="GKT15149.1"/>
    </source>
</evidence>
<dbReference type="EMBL" id="BQXS01005831">
    <property type="protein sequence ID" value="GKT15149.1"/>
    <property type="molecule type" value="Genomic_DNA"/>
</dbReference>
<keyword evidence="2" id="KW-1185">Reference proteome</keyword>
<reference evidence="1" key="1">
    <citation type="submission" date="2022-03" db="EMBL/GenBank/DDBJ databases">
        <title>Draft genome sequence of Aduncisulcus paluster, a free-living microaerophilic Fornicata.</title>
        <authorList>
            <person name="Yuyama I."/>
            <person name="Kume K."/>
            <person name="Tamura T."/>
            <person name="Inagaki Y."/>
            <person name="Hashimoto T."/>
        </authorList>
    </citation>
    <scope>NUCLEOTIDE SEQUENCE</scope>
    <source>
        <strain evidence="1">NY0171</strain>
    </source>
</reference>
<organism evidence="1 2">
    <name type="scientific">Aduncisulcus paluster</name>
    <dbReference type="NCBI Taxonomy" id="2918883"/>
    <lineage>
        <taxon>Eukaryota</taxon>
        <taxon>Metamonada</taxon>
        <taxon>Carpediemonas-like organisms</taxon>
        <taxon>Aduncisulcus</taxon>
    </lineage>
</organism>
<gene>
    <name evidence="1" type="ORF">ADUPG1_004079</name>
</gene>
<comment type="caution">
    <text evidence="1">The sequence shown here is derived from an EMBL/GenBank/DDBJ whole genome shotgun (WGS) entry which is preliminary data.</text>
</comment>
<name>A0ABQ5JWQ0_9EUKA</name>
<proteinExistence type="predicted"/>
<feature type="non-terminal residue" evidence="1">
    <location>
        <position position="102"/>
    </location>
</feature>
<sequence length="102" mass="10818">MNEVYNSVDDVNEKQCAFIAKTSGSVATEDLTCYTIHDDNIRAFLSDPTNGCLSASDIESNGVISVSTMRSKLSCSSLSLSEIVAESSSLSSVNEITTLQGL</sequence>
<protein>
    <submittedName>
        <fullName evidence="1">Uncharacterized protein</fullName>
    </submittedName>
</protein>
<accession>A0ABQ5JWQ0</accession>